<evidence type="ECO:0000313" key="11">
    <source>
        <dbReference type="EMBL" id="GAI39369.1"/>
    </source>
</evidence>
<dbReference type="EMBL" id="BARV01025865">
    <property type="protein sequence ID" value="GAI34490.1"/>
    <property type="molecule type" value="Genomic_DNA"/>
</dbReference>
<dbReference type="EMBL" id="BARV01030961">
    <property type="protein sequence ID" value="GAI33160.1"/>
    <property type="molecule type" value="Genomic_DNA"/>
</dbReference>
<dbReference type="EMBL" id="BARV01022222">
    <property type="protein sequence ID" value="GAI18748.1"/>
    <property type="molecule type" value="Genomic_DNA"/>
</dbReference>
<dbReference type="EMBL" id="BARV01022886">
    <property type="protein sequence ID" value="GAI25105.1"/>
    <property type="molecule type" value="Genomic_DNA"/>
</dbReference>
<evidence type="ECO:0000313" key="20">
    <source>
        <dbReference type="EMBL" id="GAI50847.1"/>
    </source>
</evidence>
<dbReference type="EMBL" id="BARV01030380">
    <property type="protein sequence ID" value="GAI40674.1"/>
    <property type="molecule type" value="Genomic_DNA"/>
</dbReference>
<dbReference type="EMBL" id="BARV01018017">
    <property type="protein sequence ID" value="GAI29960.1"/>
    <property type="molecule type" value="Genomic_DNA"/>
</dbReference>
<protein>
    <submittedName>
        <fullName evidence="22">Uncharacterized protein</fullName>
    </submittedName>
</protein>
<evidence type="ECO:0000313" key="18">
    <source>
        <dbReference type="EMBL" id="GAI50081.1"/>
    </source>
</evidence>
<evidence type="ECO:0000313" key="21">
    <source>
        <dbReference type="EMBL" id="GAI53479.1"/>
    </source>
</evidence>
<dbReference type="EMBL" id="BARV01038240">
    <property type="protein sequence ID" value="GAI58040.1"/>
    <property type="molecule type" value="Genomic_DNA"/>
</dbReference>
<evidence type="ECO:0000313" key="5">
    <source>
        <dbReference type="EMBL" id="GAI25105.1"/>
    </source>
</evidence>
<evidence type="ECO:0000313" key="14">
    <source>
        <dbReference type="EMBL" id="GAI44972.1"/>
    </source>
</evidence>
<dbReference type="EMBL" id="BARV01035069">
    <property type="protein sequence ID" value="GAI53479.1"/>
    <property type="molecule type" value="Genomic_DNA"/>
</dbReference>
<evidence type="ECO:0000313" key="8">
    <source>
        <dbReference type="EMBL" id="GAI33160.1"/>
    </source>
</evidence>
<evidence type="ECO:0000313" key="17">
    <source>
        <dbReference type="EMBL" id="GAI49637.1"/>
    </source>
</evidence>
<dbReference type="EMBL" id="BARV01021853">
    <property type="protein sequence ID" value="GAI28334.1"/>
    <property type="molecule type" value="Genomic_DNA"/>
</dbReference>
<dbReference type="EMBL" id="BARV01037372">
    <property type="protein sequence ID" value="GAI50120.1"/>
    <property type="molecule type" value="Genomic_DNA"/>
</dbReference>
<dbReference type="EMBL" id="BARV01023534">
    <property type="protein sequence ID" value="GAI37857.1"/>
    <property type="molecule type" value="Genomic_DNA"/>
</dbReference>
<evidence type="ECO:0000313" key="15">
    <source>
        <dbReference type="EMBL" id="GAI45481.1"/>
    </source>
</evidence>
<evidence type="ECO:0000313" key="7">
    <source>
        <dbReference type="EMBL" id="GAI29960.1"/>
    </source>
</evidence>
<dbReference type="EMBL" id="BARV01034695">
    <property type="protein sequence ID" value="GAI49637.1"/>
    <property type="molecule type" value="Genomic_DNA"/>
</dbReference>
<evidence type="ECO:0000313" key="6">
    <source>
        <dbReference type="EMBL" id="GAI28334.1"/>
    </source>
</evidence>
<evidence type="ECO:0000313" key="4">
    <source>
        <dbReference type="EMBL" id="GAI23965.1"/>
    </source>
</evidence>
<dbReference type="EMBL" id="BARV01025784">
    <property type="protein sequence ID" value="GAI46431.1"/>
    <property type="molecule type" value="Genomic_DNA"/>
</dbReference>
<evidence type="ECO:0000313" key="16">
    <source>
        <dbReference type="EMBL" id="GAI46431.1"/>
    </source>
</evidence>
<gene>
    <name evidence="7" type="ORF">S06H3_30584</name>
    <name evidence="2" type="ORF">S06H3_33008</name>
    <name evidence="6" type="ORF">S06H3_36118</name>
    <name evidence="1" type="ORF">S06H3_36658</name>
    <name evidence="3" type="ORF">S06H3_37079</name>
    <name evidence="4" type="ORF">S06H3_37490</name>
    <name evidence="5" type="ORF">S06H3_37638</name>
    <name evidence="10" type="ORF">S06H3_38595</name>
    <name evidence="16" type="ORF">S06H3_41780</name>
    <name evidence="9" type="ORF">S06H3_41898</name>
    <name evidence="14" type="ORF">S06H3_45133</name>
    <name evidence="15" type="ORF">S06H3_45229</name>
    <name evidence="12" type="ORF">S06H3_48263</name>
    <name evidence="8" type="ORF">S06H3_49068</name>
    <name evidence="11" type="ORF">S06H3_49964</name>
    <name evidence="13" type="ORF">S06H3_50399</name>
    <name evidence="17" type="ORF">S06H3_54270</name>
    <name evidence="21" type="ORF">S06H3_54779</name>
    <name evidence="18" type="ORF">S06H3_57821</name>
    <name evidence="19" type="ORF">S06H3_57825</name>
    <name evidence="22" type="ORF">S06H3_58964</name>
    <name evidence="20" type="ORF">S06H3_59632</name>
</gene>
<dbReference type="EMBL" id="BARV01038775">
    <property type="protein sequence ID" value="GAI50847.1"/>
    <property type="molecule type" value="Genomic_DNA"/>
</dbReference>
<dbReference type="EMBL" id="BARV01037368">
    <property type="protein sequence ID" value="GAI50081.1"/>
    <property type="molecule type" value="Genomic_DNA"/>
</dbReference>
<dbReference type="EMBL" id="BARV01022783">
    <property type="protein sequence ID" value="GAI23965.1"/>
    <property type="molecule type" value="Genomic_DNA"/>
</dbReference>
<evidence type="ECO:0000313" key="22">
    <source>
        <dbReference type="EMBL" id="GAI58040.1"/>
    </source>
</evidence>
<evidence type="ECO:0000313" key="12">
    <source>
        <dbReference type="EMBL" id="GAI40674.1"/>
    </source>
</evidence>
<dbReference type="EMBL" id="BARV01028148">
    <property type="protein sequence ID" value="GAI44972.1"/>
    <property type="molecule type" value="Genomic_DNA"/>
</dbReference>
<evidence type="ECO:0000313" key="3">
    <source>
        <dbReference type="EMBL" id="GAI20737.1"/>
    </source>
</evidence>
<organism evidence="22">
    <name type="scientific">marine sediment metagenome</name>
    <dbReference type="NCBI Taxonomy" id="412755"/>
    <lineage>
        <taxon>unclassified sequences</taxon>
        <taxon>metagenomes</taxon>
        <taxon>ecological metagenomes</taxon>
    </lineage>
</organism>
<dbReference type="EMBL" id="BARV01028218">
    <property type="protein sequence ID" value="GAI45481.1"/>
    <property type="molecule type" value="Genomic_DNA"/>
</dbReference>
<dbReference type="EMBL" id="BARV01031910">
    <property type="protein sequence ID" value="GAI42956.1"/>
    <property type="molecule type" value="Genomic_DNA"/>
</dbReference>
<evidence type="ECO:0000313" key="10">
    <source>
        <dbReference type="EMBL" id="GAI37857.1"/>
    </source>
</evidence>
<dbReference type="EMBL" id="BARV01019672">
    <property type="protein sequence ID" value="GAI19240.1"/>
    <property type="molecule type" value="Genomic_DNA"/>
</dbReference>
<reference evidence="22" key="1">
    <citation type="journal article" date="2014" name="Front. Microbiol.">
        <title>High frequency of phylogenetically diverse reductive dehalogenase-homologous genes in deep subseafloor sedimentary metagenomes.</title>
        <authorList>
            <person name="Kawai M."/>
            <person name="Futagami T."/>
            <person name="Toyoda A."/>
            <person name="Takaki Y."/>
            <person name="Nishi S."/>
            <person name="Hori S."/>
            <person name="Arai W."/>
            <person name="Tsubouchi T."/>
            <person name="Morono Y."/>
            <person name="Uchiyama I."/>
            <person name="Ito T."/>
            <person name="Fujiyama A."/>
            <person name="Inagaki F."/>
            <person name="Takami H."/>
        </authorList>
    </citation>
    <scope>NUCLEOTIDE SEQUENCE</scope>
    <source>
        <strain evidence="22">Expedition CK06-06</strain>
    </source>
</reference>
<sequence length="111" mass="12931">MPCVVAMLSKAEYRLLKGRKGLSKNYRRLLTVRISRKLSRIISLLTDPKFAPYLDSLETSRELQRLTKYLTRHRVFRQSFIFHLTGAHDLSPVIGVSQEDSDQELFYGETQ</sequence>
<name>X1R4J5_9ZZZZ</name>
<comment type="caution">
    <text evidence="22">The sequence shown here is derived from an EMBL/GenBank/DDBJ whole genome shotgun (WGS) entry which is preliminary data.</text>
</comment>
<evidence type="ECO:0000313" key="9">
    <source>
        <dbReference type="EMBL" id="GAI34490.1"/>
    </source>
</evidence>
<accession>X1R4J5</accession>
<proteinExistence type="predicted"/>
<dbReference type="EMBL" id="BARV01031588">
    <property type="protein sequence ID" value="GAI39369.1"/>
    <property type="molecule type" value="Genomic_DNA"/>
</dbReference>
<evidence type="ECO:0000313" key="19">
    <source>
        <dbReference type="EMBL" id="GAI50120.1"/>
    </source>
</evidence>
<evidence type="ECO:0000313" key="2">
    <source>
        <dbReference type="EMBL" id="GAI19240.1"/>
    </source>
</evidence>
<evidence type="ECO:0000313" key="13">
    <source>
        <dbReference type="EMBL" id="GAI42956.1"/>
    </source>
</evidence>
<dbReference type="AlphaFoldDB" id="X1R4J5"/>
<dbReference type="EMBL" id="BARV01022496">
    <property type="protein sequence ID" value="GAI20737.1"/>
    <property type="molecule type" value="Genomic_DNA"/>
</dbReference>
<evidence type="ECO:0000313" key="1">
    <source>
        <dbReference type="EMBL" id="GAI18748.1"/>
    </source>
</evidence>